<organism evidence="2 3">
    <name type="scientific">Flavobacterium succinicans</name>
    <dbReference type="NCBI Taxonomy" id="29536"/>
    <lineage>
        <taxon>Bacteria</taxon>
        <taxon>Pseudomonadati</taxon>
        <taxon>Bacteroidota</taxon>
        <taxon>Flavobacteriia</taxon>
        <taxon>Flavobacteriales</taxon>
        <taxon>Flavobacteriaceae</taxon>
        <taxon>Flavobacterium</taxon>
    </lineage>
</organism>
<accession>A0A199XRW8</accession>
<evidence type="ECO:0000313" key="2">
    <source>
        <dbReference type="EMBL" id="OAZ04503.1"/>
    </source>
</evidence>
<comment type="caution">
    <text evidence="2">The sequence shown here is derived from an EMBL/GenBank/DDBJ whole genome shotgun (WGS) entry which is preliminary data.</text>
</comment>
<sequence>MIYTVLTIFIIGLFLVTSQKETIIKSLNKMYNCFDIADYFVRKAKEEGQGVDPMKLLKLTYIAHGWYLGFKDKPLFLNQVQAWKHGTVIPELYHVIKRYGSGYVDKSTLELYTENKIKKEDESFLNAIWNQYKQFSGGQLSDKTHEEGTPWQTSYNGLHNVTIPTERIKEYYKNLIAEKRGQ</sequence>
<proteinExistence type="predicted"/>
<dbReference type="Pfam" id="PF13274">
    <property type="entry name" value="SocA_Panacea"/>
    <property type="match status" value="1"/>
</dbReference>
<dbReference type="InterPro" id="IPR025272">
    <property type="entry name" value="SocA_Panacea"/>
</dbReference>
<dbReference type="PATRIC" id="fig|29536.5.peg.1151"/>
<feature type="domain" description="Antitoxin SocA-like Panacea" evidence="1">
    <location>
        <begin position="56"/>
        <end position="152"/>
    </location>
</feature>
<evidence type="ECO:0000259" key="1">
    <source>
        <dbReference type="Pfam" id="PF13274"/>
    </source>
</evidence>
<name>A0A199XRW8_9FLAO</name>
<keyword evidence="3" id="KW-1185">Reference proteome</keyword>
<dbReference type="EMBL" id="JMTM01000027">
    <property type="protein sequence ID" value="OAZ04503.1"/>
    <property type="molecule type" value="Genomic_DNA"/>
</dbReference>
<reference evidence="2 3" key="1">
    <citation type="submission" date="2016-06" db="EMBL/GenBank/DDBJ databases">
        <title>Draft genome sequence of Flavobacterium succinicans strain DD5b.</title>
        <authorList>
            <person name="Poehlein A."/>
            <person name="Daniel R."/>
            <person name="Simeonova D.D."/>
        </authorList>
    </citation>
    <scope>NUCLEOTIDE SEQUENCE [LARGE SCALE GENOMIC DNA]</scope>
    <source>
        <strain evidence="2 3">DD5b</strain>
    </source>
</reference>
<evidence type="ECO:0000313" key="3">
    <source>
        <dbReference type="Proteomes" id="UP000093807"/>
    </source>
</evidence>
<dbReference type="Proteomes" id="UP000093807">
    <property type="component" value="Unassembled WGS sequence"/>
</dbReference>
<protein>
    <recommendedName>
        <fullName evidence="1">Antitoxin SocA-like Panacea domain-containing protein</fullName>
    </recommendedName>
</protein>
<dbReference type="AlphaFoldDB" id="A0A199XRW8"/>
<gene>
    <name evidence="2" type="ORF">FLB_10980</name>
</gene>